<gene>
    <name evidence="1" type="ORF">ACOC_LOCUS7581</name>
</gene>
<dbReference type="AlphaFoldDB" id="A0A0R3PQG0"/>
<accession>A0A0R3PQG0</accession>
<sequence>MRTLEWDNMGVKIDGRQLRHLCFADNIVLITPNISQAEGMLTDFDKARGQIGLRRNLTETMLMGNFLVTYAPFMLKGMNISE</sequence>
<organism evidence="3">
    <name type="scientific">Angiostrongylus costaricensis</name>
    <name type="common">Nematode worm</name>
    <dbReference type="NCBI Taxonomy" id="334426"/>
    <lineage>
        <taxon>Eukaryota</taxon>
        <taxon>Metazoa</taxon>
        <taxon>Ecdysozoa</taxon>
        <taxon>Nematoda</taxon>
        <taxon>Chromadorea</taxon>
        <taxon>Rhabditida</taxon>
        <taxon>Rhabditina</taxon>
        <taxon>Rhabditomorpha</taxon>
        <taxon>Strongyloidea</taxon>
        <taxon>Metastrongylidae</taxon>
        <taxon>Angiostrongylus</taxon>
    </lineage>
</organism>
<evidence type="ECO:0000313" key="1">
    <source>
        <dbReference type="EMBL" id="VDM59166.1"/>
    </source>
</evidence>
<reference evidence="1 2" key="2">
    <citation type="submission" date="2018-11" db="EMBL/GenBank/DDBJ databases">
        <authorList>
            <consortium name="Pathogen Informatics"/>
        </authorList>
    </citation>
    <scope>NUCLEOTIDE SEQUENCE [LARGE SCALE GENOMIC DNA]</scope>
    <source>
        <strain evidence="1 2">Costa Rica</strain>
    </source>
</reference>
<reference evidence="3" key="1">
    <citation type="submission" date="2017-02" db="UniProtKB">
        <authorList>
            <consortium name="WormBaseParasite"/>
        </authorList>
    </citation>
    <scope>IDENTIFICATION</scope>
</reference>
<protein>
    <submittedName>
        <fullName evidence="3">Reverse transcriptase domain-containing protein</fullName>
    </submittedName>
</protein>
<keyword evidence="2" id="KW-1185">Reference proteome</keyword>
<dbReference type="EMBL" id="UYYA01004054">
    <property type="protein sequence ID" value="VDM59166.1"/>
    <property type="molecule type" value="Genomic_DNA"/>
</dbReference>
<dbReference type="OrthoDB" id="410104at2759"/>
<dbReference type="WBParaSite" id="ACOC_0000758001-mRNA-1">
    <property type="protein sequence ID" value="ACOC_0000758001-mRNA-1"/>
    <property type="gene ID" value="ACOC_0000758001"/>
</dbReference>
<name>A0A0R3PQG0_ANGCS</name>
<proteinExistence type="predicted"/>
<dbReference type="Proteomes" id="UP000267027">
    <property type="component" value="Unassembled WGS sequence"/>
</dbReference>
<evidence type="ECO:0000313" key="2">
    <source>
        <dbReference type="Proteomes" id="UP000267027"/>
    </source>
</evidence>
<evidence type="ECO:0000313" key="3">
    <source>
        <dbReference type="WBParaSite" id="ACOC_0000758001-mRNA-1"/>
    </source>
</evidence>